<evidence type="ECO:0000313" key="2">
    <source>
        <dbReference type="Proteomes" id="UP000824120"/>
    </source>
</evidence>
<accession>A0A9J6B362</accession>
<organism evidence="1 2">
    <name type="scientific">Solanum commersonii</name>
    <name type="common">Commerson's wild potato</name>
    <name type="synonym">Commerson's nightshade</name>
    <dbReference type="NCBI Taxonomy" id="4109"/>
    <lineage>
        <taxon>Eukaryota</taxon>
        <taxon>Viridiplantae</taxon>
        <taxon>Streptophyta</taxon>
        <taxon>Embryophyta</taxon>
        <taxon>Tracheophyta</taxon>
        <taxon>Spermatophyta</taxon>
        <taxon>Magnoliopsida</taxon>
        <taxon>eudicotyledons</taxon>
        <taxon>Gunneridae</taxon>
        <taxon>Pentapetalae</taxon>
        <taxon>asterids</taxon>
        <taxon>lamiids</taxon>
        <taxon>Solanales</taxon>
        <taxon>Solanaceae</taxon>
        <taxon>Solanoideae</taxon>
        <taxon>Solaneae</taxon>
        <taxon>Solanum</taxon>
    </lineage>
</organism>
<gene>
    <name evidence="1" type="ORF">H5410_002793</name>
</gene>
<name>A0A9J6B362_SOLCO</name>
<sequence length="90" mass="10086">MNRSDNHSEPSILDLLHEISNSSQENDNIHVVLPNINNDHLVEPLVTNIAKTEAPQRPEITFQIKFTALADYPTLPCPSRPKLPKLPCPP</sequence>
<reference evidence="1 2" key="1">
    <citation type="submission" date="2020-09" db="EMBL/GenBank/DDBJ databases">
        <title>De no assembly of potato wild relative species, Solanum commersonii.</title>
        <authorList>
            <person name="Cho K."/>
        </authorList>
    </citation>
    <scope>NUCLEOTIDE SEQUENCE [LARGE SCALE GENOMIC DNA]</scope>
    <source>
        <strain evidence="1">LZ3.2</strain>
        <tissue evidence="1">Leaf</tissue>
    </source>
</reference>
<dbReference type="EMBL" id="JACXVP010000001">
    <property type="protein sequence ID" value="KAG5631076.1"/>
    <property type="molecule type" value="Genomic_DNA"/>
</dbReference>
<dbReference type="Proteomes" id="UP000824120">
    <property type="component" value="Chromosome 1"/>
</dbReference>
<evidence type="ECO:0000313" key="1">
    <source>
        <dbReference type="EMBL" id="KAG5631076.1"/>
    </source>
</evidence>
<proteinExistence type="predicted"/>
<comment type="caution">
    <text evidence="1">The sequence shown here is derived from an EMBL/GenBank/DDBJ whole genome shotgun (WGS) entry which is preliminary data.</text>
</comment>
<protein>
    <submittedName>
        <fullName evidence="1">Uncharacterized protein</fullName>
    </submittedName>
</protein>
<dbReference type="AlphaFoldDB" id="A0A9J6B362"/>
<keyword evidence="2" id="KW-1185">Reference proteome</keyword>